<dbReference type="InterPro" id="IPR002586">
    <property type="entry name" value="CobQ/CobB/MinD/ParA_Nub-bd_dom"/>
</dbReference>
<keyword evidence="8 10" id="KW-0472">Membrane</keyword>
<dbReference type="PRINTS" id="PR00166">
    <property type="entry name" value="AROAAPRMEASE"/>
</dbReference>
<feature type="transmembrane region" description="Helical" evidence="10">
    <location>
        <begin position="322"/>
        <end position="342"/>
    </location>
</feature>
<gene>
    <name evidence="12" type="ORF">KFL_003730040</name>
</gene>
<keyword evidence="3" id="KW-1003">Cell membrane</keyword>
<evidence type="ECO:0000256" key="1">
    <source>
        <dbReference type="ARBA" id="ARBA00004429"/>
    </source>
</evidence>
<evidence type="ECO:0000256" key="2">
    <source>
        <dbReference type="ARBA" id="ARBA00022448"/>
    </source>
</evidence>
<dbReference type="PANTHER" id="PTHR47715:SF1">
    <property type="entry name" value="TRYPTOPHAN_TYROSINE PERMEASE"/>
    <property type="match status" value="1"/>
</dbReference>
<keyword evidence="5 10" id="KW-0812">Transmembrane</keyword>
<dbReference type="GO" id="GO:0003333">
    <property type="term" value="P:amino acid transmembrane transport"/>
    <property type="evidence" value="ECO:0007669"/>
    <property type="project" value="InterPro"/>
</dbReference>
<feature type="transmembrane region" description="Helical" evidence="10">
    <location>
        <begin position="384"/>
        <end position="405"/>
    </location>
</feature>
<dbReference type="InterPro" id="IPR027417">
    <property type="entry name" value="P-loop_NTPase"/>
</dbReference>
<evidence type="ECO:0000313" key="13">
    <source>
        <dbReference type="Proteomes" id="UP000054558"/>
    </source>
</evidence>
<keyword evidence="2" id="KW-0813">Transport</keyword>
<keyword evidence="6" id="KW-0029">Amino-acid transport</keyword>
<keyword evidence="13" id="KW-1185">Reference proteome</keyword>
<feature type="transmembrane region" description="Helical" evidence="10">
    <location>
        <begin position="354"/>
        <end position="377"/>
    </location>
</feature>
<evidence type="ECO:0000256" key="10">
    <source>
        <dbReference type="SAM" id="Phobius"/>
    </source>
</evidence>
<dbReference type="Pfam" id="PF01656">
    <property type="entry name" value="CbiA"/>
    <property type="match status" value="1"/>
</dbReference>
<accession>A0A1Y1IG75</accession>
<comment type="subcellular location">
    <subcellularLocation>
        <location evidence="1">Cell inner membrane</location>
        <topology evidence="1">Multi-pass membrane protein</topology>
    </subcellularLocation>
</comment>
<feature type="transmembrane region" description="Helical" evidence="10">
    <location>
        <begin position="600"/>
        <end position="619"/>
    </location>
</feature>
<feature type="region of interest" description="Disordered" evidence="9">
    <location>
        <begin position="531"/>
        <end position="550"/>
    </location>
</feature>
<dbReference type="InterPro" id="IPR018227">
    <property type="entry name" value="Amino_acid_transport_2"/>
</dbReference>
<reference evidence="12 13" key="1">
    <citation type="journal article" date="2014" name="Nat. Commun.">
        <title>Klebsormidium flaccidum genome reveals primary factors for plant terrestrial adaptation.</title>
        <authorList>
            <person name="Hori K."/>
            <person name="Maruyama F."/>
            <person name="Fujisawa T."/>
            <person name="Togashi T."/>
            <person name="Yamamoto N."/>
            <person name="Seo M."/>
            <person name="Sato S."/>
            <person name="Yamada T."/>
            <person name="Mori H."/>
            <person name="Tajima N."/>
            <person name="Moriyama T."/>
            <person name="Ikeuchi M."/>
            <person name="Watanabe M."/>
            <person name="Wada H."/>
            <person name="Kobayashi K."/>
            <person name="Saito M."/>
            <person name="Masuda T."/>
            <person name="Sasaki-Sekimoto Y."/>
            <person name="Mashiguchi K."/>
            <person name="Awai K."/>
            <person name="Shimojima M."/>
            <person name="Masuda S."/>
            <person name="Iwai M."/>
            <person name="Nobusawa T."/>
            <person name="Narise T."/>
            <person name="Kondo S."/>
            <person name="Saito H."/>
            <person name="Sato R."/>
            <person name="Murakawa M."/>
            <person name="Ihara Y."/>
            <person name="Oshima-Yamada Y."/>
            <person name="Ohtaka K."/>
            <person name="Satoh M."/>
            <person name="Sonobe K."/>
            <person name="Ishii M."/>
            <person name="Ohtani R."/>
            <person name="Kanamori-Sato M."/>
            <person name="Honoki R."/>
            <person name="Miyazaki D."/>
            <person name="Mochizuki H."/>
            <person name="Umetsu J."/>
            <person name="Higashi K."/>
            <person name="Shibata D."/>
            <person name="Kamiya Y."/>
            <person name="Sato N."/>
            <person name="Nakamura Y."/>
            <person name="Tabata S."/>
            <person name="Ida S."/>
            <person name="Kurokawa K."/>
            <person name="Ohta H."/>
        </authorList>
    </citation>
    <scope>NUCLEOTIDE SEQUENCE [LARGE SCALE GENOMIC DNA]</scope>
    <source>
        <strain evidence="12 13">NIES-2285</strain>
    </source>
</reference>
<dbReference type="PANTHER" id="PTHR47715">
    <property type="entry name" value="TRYPTOPHAN/TYROSINE PERMEASE"/>
    <property type="match status" value="1"/>
</dbReference>
<feature type="transmembrane region" description="Helical" evidence="10">
    <location>
        <begin position="268"/>
        <end position="290"/>
    </location>
</feature>
<dbReference type="GO" id="GO:0005886">
    <property type="term" value="C:plasma membrane"/>
    <property type="evidence" value="ECO:0007669"/>
    <property type="project" value="UniProtKB-SubCell"/>
</dbReference>
<dbReference type="Proteomes" id="UP000054558">
    <property type="component" value="Unassembled WGS sequence"/>
</dbReference>
<dbReference type="NCBIfam" id="TIGR01968">
    <property type="entry name" value="minD_bact"/>
    <property type="match status" value="1"/>
</dbReference>
<dbReference type="OrthoDB" id="189057at2759"/>
<dbReference type="InterPro" id="IPR010223">
    <property type="entry name" value="MinD"/>
</dbReference>
<sequence>MCLARMGKEVILIDADVGLRNLDLLLGLENRVLYTAMEVLAGECRLEQALVRDKRWPNLSILCCSKNRQRFHLSQDHMRMIVDSLRARGPDFILIDCPAGIDVGFQNAVAPAEEAIIVTTPDITAIRDADRVVGLLEAYGYRAIKLMVNKVREDMIVEDKMMSVEDVQEMLCIPFLGAIPEDKEVIVSTNRGEPLVLRRWLTLSGKAFEETTRNLVKGDDGDAGAQQALSPVSVSSPGSLWAAVGLVMGTAVGPGILGLPAAALPAGLVPSTVAIVAAWAYVVASVLLVAEATIQVMQETGAKEVSFTGLASRSFGPVGGQVVAVVYAALNYSLLVACIAGLGEIVGKVLGLPPAIGCAASTALVGGAVLAAPFPVLDLSNRGLCALMLLSLAALTSFGLPHVALGPALQRTAWREVLPAVPVMVLTLGFHVITPLICSVLGGRPAKIRQAILVGGAVPLAMVLAWNTIVLGLAKQASASASIDPIALLFSLRNSAAPAVQAFAFAALGTTLIGYSLSFPRQLADTAAMLTGRDPTQTGPPPQLGGGPLSLEGSLNDDVAPAVEEAAPGRTGPVALLLTLLPPLLVAATVPAAFASAVQFASIYANCFLFGVIPPLMAWQLRKAAGDSADGERPRSKVETLLPGGAPVLAALLVVALILGVFPPRR</sequence>
<dbReference type="Gene3D" id="3.40.50.300">
    <property type="entry name" value="P-loop containing nucleotide triphosphate hydrolases"/>
    <property type="match status" value="1"/>
</dbReference>
<evidence type="ECO:0000256" key="3">
    <source>
        <dbReference type="ARBA" id="ARBA00022475"/>
    </source>
</evidence>
<feature type="domain" description="CobQ/CobB/MinD/ParA nucleotide binding" evidence="11">
    <location>
        <begin position="2"/>
        <end position="195"/>
    </location>
</feature>
<protein>
    <submittedName>
        <fullName evidence="12">Tryptophan or tyrosine transporter protein</fullName>
    </submittedName>
</protein>
<dbReference type="GO" id="GO:0015173">
    <property type="term" value="F:aromatic amino acid transmembrane transporter activity"/>
    <property type="evidence" value="ECO:0007669"/>
    <property type="project" value="InterPro"/>
</dbReference>
<keyword evidence="4" id="KW-0997">Cell inner membrane</keyword>
<evidence type="ECO:0000256" key="8">
    <source>
        <dbReference type="ARBA" id="ARBA00023136"/>
    </source>
</evidence>
<feature type="transmembrane region" description="Helical" evidence="10">
    <location>
        <begin position="417"/>
        <end position="441"/>
    </location>
</feature>
<dbReference type="SUPFAM" id="SSF52540">
    <property type="entry name" value="P-loop containing nucleoside triphosphate hydrolases"/>
    <property type="match status" value="1"/>
</dbReference>
<evidence type="ECO:0000313" key="12">
    <source>
        <dbReference type="EMBL" id="GAQ87727.1"/>
    </source>
</evidence>
<organism evidence="12 13">
    <name type="scientific">Klebsormidium nitens</name>
    <name type="common">Green alga</name>
    <name type="synonym">Ulothrix nitens</name>
    <dbReference type="NCBI Taxonomy" id="105231"/>
    <lineage>
        <taxon>Eukaryota</taxon>
        <taxon>Viridiplantae</taxon>
        <taxon>Streptophyta</taxon>
        <taxon>Klebsormidiophyceae</taxon>
        <taxon>Klebsormidiales</taxon>
        <taxon>Klebsormidiaceae</taxon>
        <taxon>Klebsormidium</taxon>
    </lineage>
</organism>
<evidence type="ECO:0000256" key="6">
    <source>
        <dbReference type="ARBA" id="ARBA00022970"/>
    </source>
</evidence>
<feature type="transmembrane region" description="Helical" evidence="10">
    <location>
        <begin position="453"/>
        <end position="474"/>
    </location>
</feature>
<dbReference type="STRING" id="105231.A0A1Y1IG75"/>
<dbReference type="AlphaFoldDB" id="A0A1Y1IG75"/>
<feature type="transmembrane region" description="Helical" evidence="10">
    <location>
        <begin position="574"/>
        <end position="594"/>
    </location>
</feature>
<dbReference type="Pfam" id="PF03222">
    <property type="entry name" value="Trp_Tyr_perm"/>
    <property type="match status" value="2"/>
</dbReference>
<evidence type="ECO:0000256" key="5">
    <source>
        <dbReference type="ARBA" id="ARBA00022692"/>
    </source>
</evidence>
<evidence type="ECO:0000256" key="7">
    <source>
        <dbReference type="ARBA" id="ARBA00022989"/>
    </source>
</evidence>
<evidence type="ECO:0000256" key="4">
    <source>
        <dbReference type="ARBA" id="ARBA00022519"/>
    </source>
</evidence>
<dbReference type="OMA" id="LCWVYVI"/>
<dbReference type="CDD" id="cd02036">
    <property type="entry name" value="MinD"/>
    <property type="match status" value="1"/>
</dbReference>
<proteinExistence type="predicted"/>
<evidence type="ECO:0000259" key="11">
    <source>
        <dbReference type="Pfam" id="PF01656"/>
    </source>
</evidence>
<feature type="transmembrane region" description="Helical" evidence="10">
    <location>
        <begin position="640"/>
        <end position="662"/>
    </location>
</feature>
<name>A0A1Y1IG75_KLENI</name>
<feature type="transmembrane region" description="Helical" evidence="10">
    <location>
        <begin position="499"/>
        <end position="519"/>
    </location>
</feature>
<evidence type="ECO:0000256" key="9">
    <source>
        <dbReference type="SAM" id="MobiDB-lite"/>
    </source>
</evidence>
<dbReference type="EMBL" id="DF237322">
    <property type="protein sequence ID" value="GAQ87727.1"/>
    <property type="molecule type" value="Genomic_DNA"/>
</dbReference>
<dbReference type="InterPro" id="IPR013059">
    <property type="entry name" value="Trp_tyr_transpt"/>
</dbReference>
<feature type="transmembrane region" description="Helical" evidence="10">
    <location>
        <begin position="240"/>
        <end position="262"/>
    </location>
</feature>
<keyword evidence="7 10" id="KW-1133">Transmembrane helix</keyword>
<dbReference type="GO" id="GO:0016887">
    <property type="term" value="F:ATP hydrolysis activity"/>
    <property type="evidence" value="ECO:0007669"/>
    <property type="project" value="InterPro"/>
</dbReference>